<feature type="transmembrane region" description="Helical" evidence="7">
    <location>
        <begin position="236"/>
        <end position="255"/>
    </location>
</feature>
<evidence type="ECO:0000256" key="7">
    <source>
        <dbReference type="SAM" id="Phobius"/>
    </source>
</evidence>
<feature type="domain" description="TRAP C4-dicarboxylate transport system permease DctM subunit" evidence="8">
    <location>
        <begin position="4"/>
        <end position="412"/>
    </location>
</feature>
<feature type="transmembrane region" description="Helical" evidence="7">
    <location>
        <begin position="81"/>
        <end position="100"/>
    </location>
</feature>
<evidence type="ECO:0000313" key="9">
    <source>
        <dbReference type="EMBL" id="PLT29393.1"/>
    </source>
</evidence>
<dbReference type="GO" id="GO:0005886">
    <property type="term" value="C:plasma membrane"/>
    <property type="evidence" value="ECO:0007669"/>
    <property type="project" value="UniProtKB-SubCell"/>
</dbReference>
<comment type="caution">
    <text evidence="9">The sequence shown here is derived from an EMBL/GenBank/DDBJ whole genome shotgun (WGS) entry which is preliminary data.</text>
</comment>
<evidence type="ECO:0000256" key="5">
    <source>
        <dbReference type="ARBA" id="ARBA00022989"/>
    </source>
</evidence>
<feature type="transmembrane region" description="Helical" evidence="7">
    <location>
        <begin position="167"/>
        <end position="189"/>
    </location>
</feature>
<proteinExistence type="predicted"/>
<feature type="transmembrane region" description="Helical" evidence="7">
    <location>
        <begin position="351"/>
        <end position="372"/>
    </location>
</feature>
<dbReference type="OrthoDB" id="9785600at2"/>
<gene>
    <name evidence="9" type="ORF">CUU66_13285</name>
</gene>
<dbReference type="PANTHER" id="PTHR33362:SF5">
    <property type="entry name" value="C4-DICARBOXYLATE TRAP TRANSPORTER LARGE PERMEASE PROTEIN DCTM"/>
    <property type="match status" value="1"/>
</dbReference>
<protein>
    <submittedName>
        <fullName evidence="9">C4-dicarboxylate ABC transporter permease</fullName>
    </submittedName>
</protein>
<feature type="transmembrane region" description="Helical" evidence="7">
    <location>
        <begin position="267"/>
        <end position="289"/>
    </location>
</feature>
<dbReference type="NCBIfam" id="TIGR00786">
    <property type="entry name" value="dctM"/>
    <property type="match status" value="1"/>
</dbReference>
<feature type="transmembrane region" description="Helical" evidence="7">
    <location>
        <begin position="134"/>
        <end position="155"/>
    </location>
</feature>
<dbReference type="GO" id="GO:0022857">
    <property type="term" value="F:transmembrane transporter activity"/>
    <property type="evidence" value="ECO:0007669"/>
    <property type="project" value="TreeGrafter"/>
</dbReference>
<evidence type="ECO:0000256" key="4">
    <source>
        <dbReference type="ARBA" id="ARBA00022692"/>
    </source>
</evidence>
<feature type="transmembrane region" description="Helical" evidence="7">
    <location>
        <begin position="309"/>
        <end position="339"/>
    </location>
</feature>
<evidence type="ECO:0000256" key="2">
    <source>
        <dbReference type="ARBA" id="ARBA00022475"/>
    </source>
</evidence>
<dbReference type="InterPro" id="IPR004681">
    <property type="entry name" value="TRAP_DctM"/>
</dbReference>
<keyword evidence="10" id="KW-1185">Reference proteome</keyword>
<sequence>MILFIVFFILLLLGTPIAIAIGLSGFTAIMVSGVPVDTLARSMFSGVDSFSLMAIPFFVFAGDLMLAGGTSKRLIDFAKKWVGWTTGGLPIAGVLSSMFFAALSGSSPATVAAIGGIMIPSLKEARYPEKFSVGLMTAAGSLGIIIPPSITFLVYGSVAEVSISKLFIAGVIPGVFIGIVLMAVSFIIAKRQGHKPDKKPTAKELWSSTISAVWGILMPVIVLGGIYFGIFTPTEAAAIAIVYSMFIGFFIYKELTFKVLVTVAKRSIVTSAMIMFVISAAKVFSWYLTFEQIPSTVAGKILQFANSPVSFLLLVIVILLIVGMFMDSSAAILILVPLFLPIVMEMGIDPIHFGVIMIVNLAIGMLTPPFGLNLFVASGISKLSIMGVTRGTFPFIVVLIGALLVITFVPQLSLYLPDFVYQE</sequence>
<dbReference type="PANTHER" id="PTHR33362">
    <property type="entry name" value="SIALIC ACID TRAP TRANSPORTER PERMEASE PROTEIN SIAT-RELATED"/>
    <property type="match status" value="1"/>
</dbReference>
<keyword evidence="5 7" id="KW-1133">Transmembrane helix</keyword>
<dbReference type="Proteomes" id="UP000234748">
    <property type="component" value="Unassembled WGS sequence"/>
</dbReference>
<keyword evidence="3" id="KW-0997">Cell inner membrane</keyword>
<dbReference type="AlphaFoldDB" id="A0A2N5M544"/>
<dbReference type="RefSeq" id="WP_101642951.1">
    <property type="nucleotide sequence ID" value="NZ_PGUY01000041.1"/>
</dbReference>
<feature type="transmembrane region" description="Helical" evidence="7">
    <location>
        <begin position="210"/>
        <end position="230"/>
    </location>
</feature>
<evidence type="ECO:0000313" key="10">
    <source>
        <dbReference type="Proteomes" id="UP000234748"/>
    </source>
</evidence>
<keyword evidence="2" id="KW-1003">Cell membrane</keyword>
<comment type="subcellular location">
    <subcellularLocation>
        <location evidence="1">Cell inner membrane</location>
        <topology evidence="1">Multi-pass membrane protein</topology>
    </subcellularLocation>
</comment>
<feature type="transmembrane region" description="Helical" evidence="7">
    <location>
        <begin position="392"/>
        <end position="416"/>
    </location>
</feature>
<organism evidence="9 10">
    <name type="scientific">Peribacillus deserti</name>
    <dbReference type="NCBI Taxonomy" id="673318"/>
    <lineage>
        <taxon>Bacteria</taxon>
        <taxon>Bacillati</taxon>
        <taxon>Bacillota</taxon>
        <taxon>Bacilli</taxon>
        <taxon>Bacillales</taxon>
        <taxon>Bacillaceae</taxon>
        <taxon>Peribacillus</taxon>
    </lineage>
</organism>
<dbReference type="Pfam" id="PF06808">
    <property type="entry name" value="DctM"/>
    <property type="match status" value="1"/>
</dbReference>
<keyword evidence="4 7" id="KW-0812">Transmembrane</keyword>
<accession>A0A2N5M544</accession>
<dbReference type="EMBL" id="PGUY01000041">
    <property type="protein sequence ID" value="PLT29393.1"/>
    <property type="molecule type" value="Genomic_DNA"/>
</dbReference>
<evidence type="ECO:0000259" key="8">
    <source>
        <dbReference type="Pfam" id="PF06808"/>
    </source>
</evidence>
<feature type="transmembrane region" description="Helical" evidence="7">
    <location>
        <begin position="49"/>
        <end position="69"/>
    </location>
</feature>
<evidence type="ECO:0000256" key="1">
    <source>
        <dbReference type="ARBA" id="ARBA00004429"/>
    </source>
</evidence>
<evidence type="ECO:0000256" key="3">
    <source>
        <dbReference type="ARBA" id="ARBA00022519"/>
    </source>
</evidence>
<reference evidence="9 10" key="1">
    <citation type="submission" date="2017-11" db="EMBL/GenBank/DDBJ databases">
        <title>Comparitive Functional Genomics of Dry Heat Resistant strains isolated from the Viking Spacecraft.</title>
        <authorList>
            <person name="Seuylemezian A."/>
            <person name="Cooper K."/>
            <person name="Vaishampayan P."/>
        </authorList>
    </citation>
    <scope>NUCLEOTIDE SEQUENCE [LARGE SCALE GENOMIC DNA]</scope>
    <source>
        <strain evidence="9 10">V1-29</strain>
    </source>
</reference>
<keyword evidence="6 7" id="KW-0472">Membrane</keyword>
<dbReference type="PIRSF" id="PIRSF006066">
    <property type="entry name" value="HI0050"/>
    <property type="match status" value="1"/>
</dbReference>
<name>A0A2N5M544_9BACI</name>
<dbReference type="InterPro" id="IPR010656">
    <property type="entry name" value="DctM"/>
</dbReference>
<evidence type="ECO:0000256" key="6">
    <source>
        <dbReference type="ARBA" id="ARBA00023136"/>
    </source>
</evidence>